<gene>
    <name evidence="3" type="ORF">QE152_g32009</name>
</gene>
<comment type="caution">
    <text evidence="3">The sequence shown here is derived from an EMBL/GenBank/DDBJ whole genome shotgun (WGS) entry which is preliminary data.</text>
</comment>
<evidence type="ECO:0000313" key="3">
    <source>
        <dbReference type="EMBL" id="KAK9696282.1"/>
    </source>
</evidence>
<feature type="region of interest" description="Disordered" evidence="2">
    <location>
        <begin position="83"/>
        <end position="125"/>
    </location>
</feature>
<feature type="coiled-coil region" evidence="1">
    <location>
        <begin position="21"/>
        <end position="48"/>
    </location>
</feature>
<evidence type="ECO:0000256" key="1">
    <source>
        <dbReference type="SAM" id="Coils"/>
    </source>
</evidence>
<name>A0AAW1J0Q1_POPJA</name>
<dbReference type="EMBL" id="JASPKY010000456">
    <property type="protein sequence ID" value="KAK9696282.1"/>
    <property type="molecule type" value="Genomic_DNA"/>
</dbReference>
<feature type="compositionally biased region" description="Basic and acidic residues" evidence="2">
    <location>
        <begin position="83"/>
        <end position="95"/>
    </location>
</feature>
<keyword evidence="4" id="KW-1185">Reference proteome</keyword>
<feature type="compositionally biased region" description="Basic and acidic residues" evidence="2">
    <location>
        <begin position="111"/>
        <end position="125"/>
    </location>
</feature>
<protein>
    <submittedName>
        <fullName evidence="3">Uncharacterized protein</fullName>
    </submittedName>
</protein>
<dbReference type="Proteomes" id="UP001458880">
    <property type="component" value="Unassembled WGS sequence"/>
</dbReference>
<proteinExistence type="predicted"/>
<evidence type="ECO:0000256" key="2">
    <source>
        <dbReference type="SAM" id="MobiDB-lite"/>
    </source>
</evidence>
<keyword evidence="1" id="KW-0175">Coiled coil</keyword>
<accession>A0AAW1J0Q1</accession>
<sequence length="125" mass="15070">MEDGNEENKRKYQQARRIAKKICKRAKITHLEKELKELEESWKSKELRNFYQEIIVEKQRAKKFLPGNNERFAEYFEELLNKDEGEMRESQYDPKEEQEDADVETTFMVPTKKEVEGPGREPKKQ</sequence>
<reference evidence="3 4" key="1">
    <citation type="journal article" date="2024" name="BMC Genomics">
        <title>De novo assembly and annotation of Popillia japonica's genome with initial clues to its potential as an invasive pest.</title>
        <authorList>
            <person name="Cucini C."/>
            <person name="Boschi S."/>
            <person name="Funari R."/>
            <person name="Cardaioli E."/>
            <person name="Iannotti N."/>
            <person name="Marturano G."/>
            <person name="Paoli F."/>
            <person name="Bruttini M."/>
            <person name="Carapelli A."/>
            <person name="Frati F."/>
            <person name="Nardi F."/>
        </authorList>
    </citation>
    <scope>NUCLEOTIDE SEQUENCE [LARGE SCALE GENOMIC DNA]</scope>
    <source>
        <strain evidence="3">DMR45628</strain>
    </source>
</reference>
<dbReference type="AlphaFoldDB" id="A0AAW1J0Q1"/>
<organism evidence="3 4">
    <name type="scientific">Popillia japonica</name>
    <name type="common">Japanese beetle</name>
    <dbReference type="NCBI Taxonomy" id="7064"/>
    <lineage>
        <taxon>Eukaryota</taxon>
        <taxon>Metazoa</taxon>
        <taxon>Ecdysozoa</taxon>
        <taxon>Arthropoda</taxon>
        <taxon>Hexapoda</taxon>
        <taxon>Insecta</taxon>
        <taxon>Pterygota</taxon>
        <taxon>Neoptera</taxon>
        <taxon>Endopterygota</taxon>
        <taxon>Coleoptera</taxon>
        <taxon>Polyphaga</taxon>
        <taxon>Scarabaeiformia</taxon>
        <taxon>Scarabaeidae</taxon>
        <taxon>Rutelinae</taxon>
        <taxon>Popillia</taxon>
    </lineage>
</organism>
<evidence type="ECO:0000313" key="4">
    <source>
        <dbReference type="Proteomes" id="UP001458880"/>
    </source>
</evidence>